<dbReference type="GO" id="GO:0008983">
    <property type="term" value="F:protein-glutamate O-methyltransferase activity"/>
    <property type="evidence" value="ECO:0007669"/>
    <property type="project" value="UniProtKB-EC"/>
</dbReference>
<dbReference type="AlphaFoldDB" id="A0A6M0K612"/>
<dbReference type="PRINTS" id="PR00996">
    <property type="entry name" value="CHERMTFRASE"/>
</dbReference>
<dbReference type="SUPFAM" id="SSF53335">
    <property type="entry name" value="S-adenosyl-L-methionine-dependent methyltransferases"/>
    <property type="match status" value="1"/>
</dbReference>
<keyword evidence="3 5" id="KW-0808">Transferase</keyword>
<dbReference type="InterPro" id="IPR036804">
    <property type="entry name" value="CheR_N_sf"/>
</dbReference>
<feature type="binding site" evidence="6">
    <location>
        <position position="89"/>
    </location>
    <ligand>
        <name>S-adenosyl-L-methionine</name>
        <dbReference type="ChEBI" id="CHEBI:59789"/>
    </ligand>
</feature>
<dbReference type="EMBL" id="JAAIJQ010000119">
    <property type="protein sequence ID" value="NEV64879.1"/>
    <property type="molecule type" value="Genomic_DNA"/>
</dbReference>
<dbReference type="Gene3D" id="1.10.155.10">
    <property type="entry name" value="Chemotaxis receptor methyltransferase CheR, N-terminal domain"/>
    <property type="match status" value="1"/>
</dbReference>
<keyword evidence="4 5" id="KW-0949">S-adenosyl-L-methionine</keyword>
<dbReference type="InterPro" id="IPR022641">
    <property type="entry name" value="CheR_N"/>
</dbReference>
<evidence type="ECO:0000256" key="1">
    <source>
        <dbReference type="ARBA" id="ARBA00001541"/>
    </source>
</evidence>
<name>A0A6M0K612_9GAMM</name>
<evidence type="ECO:0000256" key="2">
    <source>
        <dbReference type="ARBA" id="ARBA00022603"/>
    </source>
</evidence>
<dbReference type="PIRSF" id="PIRSF000410">
    <property type="entry name" value="CheR"/>
    <property type="match status" value="1"/>
</dbReference>
<dbReference type="InterPro" id="IPR050903">
    <property type="entry name" value="Bact_Chemotaxis_MeTrfase"/>
</dbReference>
<organism evidence="8 9">
    <name type="scientific">Thiorhodococcus minor</name>
    <dbReference type="NCBI Taxonomy" id="57489"/>
    <lineage>
        <taxon>Bacteria</taxon>
        <taxon>Pseudomonadati</taxon>
        <taxon>Pseudomonadota</taxon>
        <taxon>Gammaproteobacteria</taxon>
        <taxon>Chromatiales</taxon>
        <taxon>Chromatiaceae</taxon>
        <taxon>Thiorhodococcus</taxon>
    </lineage>
</organism>
<evidence type="ECO:0000256" key="4">
    <source>
        <dbReference type="ARBA" id="ARBA00022691"/>
    </source>
</evidence>
<dbReference type="InterPro" id="IPR026024">
    <property type="entry name" value="Chemotaxis_MeTrfase_CheR"/>
</dbReference>
<evidence type="ECO:0000256" key="5">
    <source>
        <dbReference type="PIRNR" id="PIRNR000410"/>
    </source>
</evidence>
<dbReference type="Proteomes" id="UP000483379">
    <property type="component" value="Unassembled WGS sequence"/>
</dbReference>
<dbReference type="InterPro" id="IPR029063">
    <property type="entry name" value="SAM-dependent_MTases_sf"/>
</dbReference>
<accession>A0A6M0K612</accession>
<feature type="binding site" evidence="6">
    <location>
        <begin position="224"/>
        <end position="225"/>
    </location>
    <ligand>
        <name>S-adenosyl-L-methionine</name>
        <dbReference type="ChEBI" id="CHEBI:59789"/>
    </ligand>
</feature>
<dbReference type="Pfam" id="PF01739">
    <property type="entry name" value="CheR"/>
    <property type="match status" value="1"/>
</dbReference>
<dbReference type="EC" id="2.1.1.80" evidence="5"/>
<dbReference type="PANTHER" id="PTHR24422">
    <property type="entry name" value="CHEMOTAXIS PROTEIN METHYLTRANSFERASE"/>
    <property type="match status" value="1"/>
</dbReference>
<comment type="function">
    <text evidence="5">Methylation of the membrane-bound methyl-accepting chemotaxis proteins (MCP) to form gamma-glutamyl methyl ester residues in MCP.</text>
</comment>
<feature type="domain" description="CheR-type methyltransferase" evidence="7">
    <location>
        <begin position="10"/>
        <end position="280"/>
    </location>
</feature>
<evidence type="ECO:0000259" key="7">
    <source>
        <dbReference type="PROSITE" id="PS50123"/>
    </source>
</evidence>
<proteinExistence type="predicted"/>
<sequence length="282" mass="32623">MVAQAFTEAYRHDPAAMTDAEMDWFRRFIYEHAGISLAPHKRHLVTGRLKRRLLHHGLSSYRDYQRLVEHPSEAQERQIIVDLLTTNETYFYREPAHFQLLRDEVLPRYRGRRFRAWSAACSTGEEVYTLAMVLADVLGMGDWEILGSDISETVLAKARAGHYPMERARGLPPELLRQYCLKGVRSQAGTLLIDPRLRQRVRFQAINLKRPLPQLGKFDLVLLRNVLIYFDLPTKREVVQRVTETLEPGGHLITSHVESLHKVTDSLSMLRPSVFRRLQGSP</sequence>
<dbReference type="Gene3D" id="3.40.50.150">
    <property type="entry name" value="Vaccinia Virus protein VP39"/>
    <property type="match status" value="1"/>
</dbReference>
<dbReference type="SUPFAM" id="SSF47757">
    <property type="entry name" value="Chemotaxis receptor methyltransferase CheR, N-terminal domain"/>
    <property type="match status" value="1"/>
</dbReference>
<evidence type="ECO:0000256" key="6">
    <source>
        <dbReference type="PIRSR" id="PIRSR000410-1"/>
    </source>
</evidence>
<feature type="binding site" evidence="6">
    <location>
        <begin position="207"/>
        <end position="208"/>
    </location>
    <ligand>
        <name>S-adenosyl-L-methionine</name>
        <dbReference type="ChEBI" id="CHEBI:59789"/>
    </ligand>
</feature>
<dbReference type="PROSITE" id="PS50123">
    <property type="entry name" value="CHER"/>
    <property type="match status" value="1"/>
</dbReference>
<gene>
    <name evidence="8" type="ORF">G3446_23935</name>
</gene>
<dbReference type="CDD" id="cd02440">
    <property type="entry name" value="AdoMet_MTases"/>
    <property type="match status" value="1"/>
</dbReference>
<dbReference type="InterPro" id="IPR022642">
    <property type="entry name" value="CheR_C"/>
</dbReference>
<feature type="binding site" evidence="6">
    <location>
        <position position="87"/>
    </location>
    <ligand>
        <name>S-adenosyl-L-methionine</name>
        <dbReference type="ChEBI" id="CHEBI:59789"/>
    </ligand>
</feature>
<feature type="binding site" evidence="6">
    <location>
        <position position="126"/>
    </location>
    <ligand>
        <name>S-adenosyl-L-methionine</name>
        <dbReference type="ChEBI" id="CHEBI:59789"/>
    </ligand>
</feature>
<comment type="catalytic activity">
    <reaction evidence="1 5">
        <text>L-glutamyl-[protein] + S-adenosyl-L-methionine = [protein]-L-glutamate 5-O-methyl ester + S-adenosyl-L-homocysteine</text>
        <dbReference type="Rhea" id="RHEA:24452"/>
        <dbReference type="Rhea" id="RHEA-COMP:10208"/>
        <dbReference type="Rhea" id="RHEA-COMP:10311"/>
        <dbReference type="ChEBI" id="CHEBI:29973"/>
        <dbReference type="ChEBI" id="CHEBI:57856"/>
        <dbReference type="ChEBI" id="CHEBI:59789"/>
        <dbReference type="ChEBI" id="CHEBI:82795"/>
        <dbReference type="EC" id="2.1.1.80"/>
    </reaction>
</comment>
<evidence type="ECO:0000313" key="9">
    <source>
        <dbReference type="Proteomes" id="UP000483379"/>
    </source>
</evidence>
<feature type="binding site" evidence="6">
    <location>
        <position position="149"/>
    </location>
    <ligand>
        <name>S-adenosyl-L-methionine</name>
        <dbReference type="ChEBI" id="CHEBI:59789"/>
    </ligand>
</feature>
<evidence type="ECO:0000256" key="3">
    <source>
        <dbReference type="ARBA" id="ARBA00022679"/>
    </source>
</evidence>
<dbReference type="SMART" id="SM00138">
    <property type="entry name" value="MeTrc"/>
    <property type="match status" value="1"/>
</dbReference>
<dbReference type="Pfam" id="PF03705">
    <property type="entry name" value="CheR_N"/>
    <property type="match status" value="1"/>
</dbReference>
<keyword evidence="2 5" id="KW-0489">Methyltransferase</keyword>
<keyword evidence="9" id="KW-1185">Reference proteome</keyword>
<reference evidence="8 9" key="1">
    <citation type="submission" date="2020-02" db="EMBL/GenBank/DDBJ databases">
        <title>Genome sequences of Thiorhodococcus mannitoliphagus and Thiorhodococcus minor, purple sulfur photosynthetic bacteria in the gammaproteobacterial family, Chromatiaceae.</title>
        <authorList>
            <person name="Aviles F.A."/>
            <person name="Meyer T.E."/>
            <person name="Kyndt J.A."/>
        </authorList>
    </citation>
    <scope>NUCLEOTIDE SEQUENCE [LARGE SCALE GENOMIC DNA]</scope>
    <source>
        <strain evidence="8 9">DSM 11518</strain>
    </source>
</reference>
<protein>
    <recommendedName>
        <fullName evidence="5">Chemotaxis protein methyltransferase</fullName>
        <ecNumber evidence="5">2.1.1.80</ecNumber>
    </recommendedName>
</protein>
<dbReference type="PANTHER" id="PTHR24422:SF26">
    <property type="entry name" value="CHEMOTAXIS PROTEIN METHYLTRANSFERASE"/>
    <property type="match status" value="1"/>
</dbReference>
<dbReference type="GO" id="GO:0032259">
    <property type="term" value="P:methylation"/>
    <property type="evidence" value="ECO:0007669"/>
    <property type="project" value="UniProtKB-KW"/>
</dbReference>
<comment type="caution">
    <text evidence="8">The sequence shown here is derived from an EMBL/GenBank/DDBJ whole genome shotgun (WGS) entry which is preliminary data.</text>
</comment>
<feature type="binding site" evidence="6">
    <location>
        <position position="93"/>
    </location>
    <ligand>
        <name>S-adenosyl-L-methionine</name>
        <dbReference type="ChEBI" id="CHEBI:59789"/>
    </ligand>
</feature>
<dbReference type="InterPro" id="IPR000780">
    <property type="entry name" value="CheR_MeTrfase"/>
</dbReference>
<evidence type="ECO:0000313" key="8">
    <source>
        <dbReference type="EMBL" id="NEV64879.1"/>
    </source>
</evidence>